<dbReference type="InterPro" id="IPR013785">
    <property type="entry name" value="Aldolase_TIM"/>
</dbReference>
<reference evidence="5" key="1">
    <citation type="submission" date="2023-03" db="EMBL/GenBank/DDBJ databases">
        <title>Massive genome expansion in bonnet fungi (Mycena s.s.) driven by repeated elements and novel gene families across ecological guilds.</title>
        <authorList>
            <consortium name="Lawrence Berkeley National Laboratory"/>
            <person name="Harder C.B."/>
            <person name="Miyauchi S."/>
            <person name="Viragh M."/>
            <person name="Kuo A."/>
            <person name="Thoen E."/>
            <person name="Andreopoulos B."/>
            <person name="Lu D."/>
            <person name="Skrede I."/>
            <person name="Drula E."/>
            <person name="Henrissat B."/>
            <person name="Morin E."/>
            <person name="Kohler A."/>
            <person name="Barry K."/>
            <person name="LaButti K."/>
            <person name="Morin E."/>
            <person name="Salamov A."/>
            <person name="Lipzen A."/>
            <person name="Mereny Z."/>
            <person name="Hegedus B."/>
            <person name="Baldrian P."/>
            <person name="Stursova M."/>
            <person name="Weitz H."/>
            <person name="Taylor A."/>
            <person name="Grigoriev I.V."/>
            <person name="Nagy L.G."/>
            <person name="Martin F."/>
            <person name="Kauserud H."/>
        </authorList>
    </citation>
    <scope>NUCLEOTIDE SEQUENCE</scope>
    <source>
        <strain evidence="5">CBHHK182m</strain>
    </source>
</reference>
<comment type="catalytic activity">
    <reaction evidence="4">
        <text>D-glyceraldehyde 3-phosphate = dihydroxyacetone phosphate</text>
        <dbReference type="Rhea" id="RHEA:18585"/>
        <dbReference type="ChEBI" id="CHEBI:57642"/>
        <dbReference type="ChEBI" id="CHEBI:59776"/>
        <dbReference type="EC" id="5.3.1.1"/>
    </reaction>
</comment>
<keyword evidence="4" id="KW-0312">Gluconeogenesis</keyword>
<comment type="subunit">
    <text evidence="2">Homodimer.</text>
</comment>
<dbReference type="GO" id="GO:0046166">
    <property type="term" value="P:glyceraldehyde-3-phosphate biosynthetic process"/>
    <property type="evidence" value="ECO:0007669"/>
    <property type="project" value="TreeGrafter"/>
</dbReference>
<dbReference type="Gene3D" id="3.20.20.70">
    <property type="entry name" value="Aldolase class I"/>
    <property type="match status" value="1"/>
</dbReference>
<evidence type="ECO:0000256" key="1">
    <source>
        <dbReference type="ARBA" id="ARBA00007422"/>
    </source>
</evidence>
<dbReference type="SUPFAM" id="SSF51351">
    <property type="entry name" value="Triosephosphate isomerase (TIM)"/>
    <property type="match status" value="1"/>
</dbReference>
<dbReference type="Proteomes" id="UP001215598">
    <property type="component" value="Unassembled WGS sequence"/>
</dbReference>
<dbReference type="GO" id="GO:0019563">
    <property type="term" value="P:glycerol catabolic process"/>
    <property type="evidence" value="ECO:0007669"/>
    <property type="project" value="TreeGrafter"/>
</dbReference>
<dbReference type="PANTHER" id="PTHR21139">
    <property type="entry name" value="TRIOSEPHOSPHATE ISOMERASE"/>
    <property type="match status" value="1"/>
</dbReference>
<keyword evidence="4" id="KW-0324">Glycolysis</keyword>
<dbReference type="GO" id="GO:0006096">
    <property type="term" value="P:glycolytic process"/>
    <property type="evidence" value="ECO:0007669"/>
    <property type="project" value="UniProtKB-KW"/>
</dbReference>
<evidence type="ECO:0000256" key="2">
    <source>
        <dbReference type="ARBA" id="ARBA00011738"/>
    </source>
</evidence>
<comment type="similarity">
    <text evidence="1 4">Belongs to the triosephosphate isomerase family.</text>
</comment>
<evidence type="ECO:0000256" key="3">
    <source>
        <dbReference type="ARBA" id="ARBA00023235"/>
    </source>
</evidence>
<comment type="caution">
    <text evidence="5">The sequence shown here is derived from an EMBL/GenBank/DDBJ whole genome shotgun (WGS) entry which is preliminary data.</text>
</comment>
<accession>A0AAD7K8T5</accession>
<dbReference type="PANTHER" id="PTHR21139:SF2">
    <property type="entry name" value="TRIOSEPHOSPHATE ISOMERASE"/>
    <property type="match status" value="1"/>
</dbReference>
<dbReference type="GO" id="GO:0005829">
    <property type="term" value="C:cytosol"/>
    <property type="evidence" value="ECO:0007669"/>
    <property type="project" value="TreeGrafter"/>
</dbReference>
<comment type="pathway">
    <text evidence="4">Carbohydrate degradation; glycolysis; D-glyceraldehyde 3-phosphate from glycerone phosphate: step 1/1.</text>
</comment>
<dbReference type="Pfam" id="PF00121">
    <property type="entry name" value="TIM"/>
    <property type="match status" value="1"/>
</dbReference>
<dbReference type="InterPro" id="IPR035990">
    <property type="entry name" value="TIM_sf"/>
</dbReference>
<dbReference type="EMBL" id="JARKIB010000006">
    <property type="protein sequence ID" value="KAJ7779229.1"/>
    <property type="molecule type" value="Genomic_DNA"/>
</dbReference>
<dbReference type="GO" id="GO:0006094">
    <property type="term" value="P:gluconeogenesis"/>
    <property type="evidence" value="ECO:0007669"/>
    <property type="project" value="UniProtKB-KW"/>
</dbReference>
<evidence type="ECO:0000313" key="6">
    <source>
        <dbReference type="Proteomes" id="UP001215598"/>
    </source>
</evidence>
<name>A0AAD7K8T5_9AGAR</name>
<sequence>MRPISTRLPIVVAPPILYLASLKEDLRSEVKVGARIVTIGTFQASQLKSAGVTAIRASDAIRPPTQSYTKMSASLTMDVGLSVVLCIGHTRQQQHEMLIDQVRILVIVLAYEGPPTTTPAAADETHAQIRSFIAEYFHPEVAEQVHIIYAGPVDKENCRVLAQQPNIDGFLLNAGSVREFVDITDATRKKK</sequence>
<evidence type="ECO:0000256" key="4">
    <source>
        <dbReference type="RuleBase" id="RU363013"/>
    </source>
</evidence>
<gene>
    <name evidence="5" type="ORF">B0H16DRAFT_1878779</name>
</gene>
<keyword evidence="3 4" id="KW-0413">Isomerase</keyword>
<dbReference type="InterPro" id="IPR000652">
    <property type="entry name" value="Triosephosphate_isomerase"/>
</dbReference>
<dbReference type="GO" id="GO:0004807">
    <property type="term" value="F:triose-phosphate isomerase activity"/>
    <property type="evidence" value="ECO:0007669"/>
    <property type="project" value="UniProtKB-EC"/>
</dbReference>
<dbReference type="EC" id="5.3.1.1" evidence="4"/>
<dbReference type="AlphaFoldDB" id="A0AAD7K8T5"/>
<evidence type="ECO:0000313" key="5">
    <source>
        <dbReference type="EMBL" id="KAJ7779229.1"/>
    </source>
</evidence>
<keyword evidence="6" id="KW-1185">Reference proteome</keyword>
<organism evidence="5 6">
    <name type="scientific">Mycena metata</name>
    <dbReference type="NCBI Taxonomy" id="1033252"/>
    <lineage>
        <taxon>Eukaryota</taxon>
        <taxon>Fungi</taxon>
        <taxon>Dikarya</taxon>
        <taxon>Basidiomycota</taxon>
        <taxon>Agaricomycotina</taxon>
        <taxon>Agaricomycetes</taxon>
        <taxon>Agaricomycetidae</taxon>
        <taxon>Agaricales</taxon>
        <taxon>Marasmiineae</taxon>
        <taxon>Mycenaceae</taxon>
        <taxon>Mycena</taxon>
    </lineage>
</organism>
<dbReference type="PROSITE" id="PS51440">
    <property type="entry name" value="TIM_2"/>
    <property type="match status" value="1"/>
</dbReference>
<protein>
    <recommendedName>
        <fullName evidence="4">Triosephosphate isomerase</fullName>
        <ecNumber evidence="4">5.3.1.1</ecNumber>
    </recommendedName>
</protein>
<proteinExistence type="inferred from homology"/>
<comment type="pathway">
    <text evidence="4">Carbohydrate biosynthesis; gluconeogenesis.</text>
</comment>